<evidence type="ECO:0000313" key="2">
    <source>
        <dbReference type="Proteomes" id="UP001242313"/>
    </source>
</evidence>
<dbReference type="EMBL" id="JAUSUN010000015">
    <property type="protein sequence ID" value="MDQ0414352.1"/>
    <property type="molecule type" value="Genomic_DNA"/>
</dbReference>
<name>A0ABU0FWP1_9BACI</name>
<accession>A0ABU0FWP1</accession>
<reference evidence="1 2" key="1">
    <citation type="submission" date="2023-07" db="EMBL/GenBank/DDBJ databases">
        <title>Genomic Encyclopedia of Type Strains, Phase IV (KMG-IV): sequencing the most valuable type-strain genomes for metagenomic binning, comparative biology and taxonomic classification.</title>
        <authorList>
            <person name="Goeker M."/>
        </authorList>
    </citation>
    <scope>NUCLEOTIDE SEQUENCE [LARGE SCALE GENOMIC DNA]</scope>
    <source>
        <strain evidence="1 2">DSM 19598</strain>
    </source>
</reference>
<sequence length="36" mass="3997">MLSMILARILIEKKQIAQFSGVEQLDDALSACIFTV</sequence>
<evidence type="ECO:0000313" key="1">
    <source>
        <dbReference type="EMBL" id="MDQ0414352.1"/>
    </source>
</evidence>
<dbReference type="Proteomes" id="UP001242313">
    <property type="component" value="Unassembled WGS sequence"/>
</dbReference>
<keyword evidence="2" id="KW-1185">Reference proteome</keyword>
<proteinExistence type="predicted"/>
<comment type="caution">
    <text evidence="1">The sequence shown here is derived from an EMBL/GenBank/DDBJ whole genome shotgun (WGS) entry which is preliminary data.</text>
</comment>
<organism evidence="1 2">
    <name type="scientific">Mesobacillus stamsii</name>
    <dbReference type="NCBI Taxonomy" id="225347"/>
    <lineage>
        <taxon>Bacteria</taxon>
        <taxon>Bacillati</taxon>
        <taxon>Bacillota</taxon>
        <taxon>Bacilli</taxon>
        <taxon>Bacillales</taxon>
        <taxon>Bacillaceae</taxon>
        <taxon>Mesobacillus</taxon>
    </lineage>
</organism>
<evidence type="ECO:0008006" key="3">
    <source>
        <dbReference type="Google" id="ProtNLM"/>
    </source>
</evidence>
<gene>
    <name evidence="1" type="ORF">J2S25_002561</name>
</gene>
<protein>
    <recommendedName>
        <fullName evidence="3">Transposase</fullName>
    </recommendedName>
</protein>